<dbReference type="Proteomes" id="UP000031036">
    <property type="component" value="Unassembled WGS sequence"/>
</dbReference>
<name>A0A0B2VPH8_TOXCA</name>
<feature type="transmembrane region" description="Helical" evidence="1">
    <location>
        <begin position="31"/>
        <end position="54"/>
    </location>
</feature>
<evidence type="ECO:0000313" key="3">
    <source>
        <dbReference type="Proteomes" id="UP000031036"/>
    </source>
</evidence>
<proteinExistence type="predicted"/>
<keyword evidence="1" id="KW-0472">Membrane</keyword>
<dbReference type="EMBL" id="JPKZ01000787">
    <property type="protein sequence ID" value="KHN85441.1"/>
    <property type="molecule type" value="Genomic_DNA"/>
</dbReference>
<sequence length="157" mass="18056">SYVILLVHWRNISSKSTKAERNLTTTLTTLVIAYVILWCIPAWVYFVAVVAGLARRTLGIILFAFSISNCLYSTLNFVIYMCMHSEFRKHFLLMFPCVKNTKVQSNLSIEVNRCNPKITVSLNEKKQQAQEALFLISSRFQPMRFSSANAALQIFHR</sequence>
<gene>
    <name evidence="2" type="ORF">Tcan_03130</name>
</gene>
<organism evidence="2 3">
    <name type="scientific">Toxocara canis</name>
    <name type="common">Canine roundworm</name>
    <dbReference type="NCBI Taxonomy" id="6265"/>
    <lineage>
        <taxon>Eukaryota</taxon>
        <taxon>Metazoa</taxon>
        <taxon>Ecdysozoa</taxon>
        <taxon>Nematoda</taxon>
        <taxon>Chromadorea</taxon>
        <taxon>Rhabditida</taxon>
        <taxon>Spirurina</taxon>
        <taxon>Ascaridomorpha</taxon>
        <taxon>Ascaridoidea</taxon>
        <taxon>Toxocaridae</taxon>
        <taxon>Toxocara</taxon>
    </lineage>
</organism>
<dbReference type="AlphaFoldDB" id="A0A0B2VPH8"/>
<dbReference type="Gene3D" id="1.20.1070.10">
    <property type="entry name" value="Rhodopsin 7-helix transmembrane proteins"/>
    <property type="match status" value="1"/>
</dbReference>
<feature type="transmembrane region" description="Helical" evidence="1">
    <location>
        <begin position="60"/>
        <end position="83"/>
    </location>
</feature>
<keyword evidence="3" id="KW-1185">Reference proteome</keyword>
<dbReference type="SUPFAM" id="SSF81321">
    <property type="entry name" value="Family A G protein-coupled receptor-like"/>
    <property type="match status" value="1"/>
</dbReference>
<keyword evidence="1" id="KW-0812">Transmembrane</keyword>
<keyword evidence="1" id="KW-1133">Transmembrane helix</keyword>
<comment type="caution">
    <text evidence="2">The sequence shown here is derived from an EMBL/GenBank/DDBJ whole genome shotgun (WGS) entry which is preliminary data.</text>
</comment>
<feature type="non-terminal residue" evidence="2">
    <location>
        <position position="1"/>
    </location>
</feature>
<accession>A0A0B2VPH8</accession>
<reference evidence="2 3" key="1">
    <citation type="submission" date="2014-11" db="EMBL/GenBank/DDBJ databases">
        <title>Genetic blueprint of the zoonotic pathogen Toxocara canis.</title>
        <authorList>
            <person name="Zhu X.-Q."/>
            <person name="Korhonen P.K."/>
            <person name="Cai H."/>
            <person name="Young N.D."/>
            <person name="Nejsum P."/>
            <person name="von Samson-Himmelstjerna G."/>
            <person name="Boag P.R."/>
            <person name="Tan P."/>
            <person name="Li Q."/>
            <person name="Min J."/>
            <person name="Yang Y."/>
            <person name="Wang X."/>
            <person name="Fang X."/>
            <person name="Hall R.S."/>
            <person name="Hofmann A."/>
            <person name="Sternberg P.W."/>
            <person name="Jex A.R."/>
            <person name="Gasser R.B."/>
        </authorList>
    </citation>
    <scope>NUCLEOTIDE SEQUENCE [LARGE SCALE GENOMIC DNA]</scope>
    <source>
        <strain evidence="2">PN_DK_2014</strain>
    </source>
</reference>
<protein>
    <recommendedName>
        <fullName evidence="4">G_PROTEIN_RECEP_F1_2 domain-containing protein</fullName>
    </recommendedName>
</protein>
<evidence type="ECO:0000313" key="2">
    <source>
        <dbReference type="EMBL" id="KHN85441.1"/>
    </source>
</evidence>
<evidence type="ECO:0008006" key="4">
    <source>
        <dbReference type="Google" id="ProtNLM"/>
    </source>
</evidence>
<evidence type="ECO:0000256" key="1">
    <source>
        <dbReference type="SAM" id="Phobius"/>
    </source>
</evidence>